<dbReference type="InterPro" id="IPR030385">
    <property type="entry name" value="G_IRG_dom"/>
</dbReference>
<dbReference type="InterPro" id="IPR007743">
    <property type="entry name" value="Immunity-related_GTPase-like"/>
</dbReference>
<dbReference type="AlphaFoldDB" id="R7SEK8"/>
<feature type="compositionally biased region" description="Basic and acidic residues" evidence="2">
    <location>
        <begin position="92"/>
        <end position="114"/>
    </location>
</feature>
<keyword evidence="4" id="KW-0378">Hydrolase</keyword>
<organism evidence="4 5">
    <name type="scientific">Coniophora puteana (strain RWD-64-598)</name>
    <name type="common">Brown rot fungus</name>
    <dbReference type="NCBI Taxonomy" id="741705"/>
    <lineage>
        <taxon>Eukaryota</taxon>
        <taxon>Fungi</taxon>
        <taxon>Dikarya</taxon>
        <taxon>Basidiomycota</taxon>
        <taxon>Agaricomycotina</taxon>
        <taxon>Agaricomycetes</taxon>
        <taxon>Agaricomycetidae</taxon>
        <taxon>Boletales</taxon>
        <taxon>Coniophorineae</taxon>
        <taxon>Coniophoraceae</taxon>
        <taxon>Coniophora</taxon>
    </lineage>
</organism>
<dbReference type="RefSeq" id="XP_007775221.1">
    <property type="nucleotide sequence ID" value="XM_007777031.1"/>
</dbReference>
<evidence type="ECO:0000313" key="4">
    <source>
        <dbReference type="EMBL" id="EIW74616.1"/>
    </source>
</evidence>
<feature type="domain" description="IRG-type G" evidence="3">
    <location>
        <begin position="183"/>
        <end position="367"/>
    </location>
</feature>
<dbReference type="GO" id="GO:0016787">
    <property type="term" value="F:hydrolase activity"/>
    <property type="evidence" value="ECO:0007669"/>
    <property type="project" value="UniProtKB-KW"/>
</dbReference>
<dbReference type="GO" id="GO:0005525">
    <property type="term" value="F:GTP binding"/>
    <property type="evidence" value="ECO:0007669"/>
    <property type="project" value="InterPro"/>
</dbReference>
<dbReference type="KEGG" id="cput:CONPUDRAFT_132830"/>
<evidence type="ECO:0000313" key="5">
    <source>
        <dbReference type="Proteomes" id="UP000053558"/>
    </source>
</evidence>
<dbReference type="PROSITE" id="PS51716">
    <property type="entry name" value="G_IRG"/>
    <property type="match status" value="2"/>
</dbReference>
<dbReference type="OMA" id="LQYTEGM"/>
<gene>
    <name evidence="4" type="ORF">CONPUDRAFT_132830</name>
</gene>
<evidence type="ECO:0000259" key="3">
    <source>
        <dbReference type="PROSITE" id="PS51716"/>
    </source>
</evidence>
<evidence type="ECO:0000256" key="2">
    <source>
        <dbReference type="SAM" id="MobiDB-lite"/>
    </source>
</evidence>
<evidence type="ECO:0000256" key="1">
    <source>
        <dbReference type="ARBA" id="ARBA00005429"/>
    </source>
</evidence>
<feature type="domain" description="IRG-type G" evidence="3">
    <location>
        <begin position="437"/>
        <end position="640"/>
    </location>
</feature>
<sequence>MGAAASIVAAPTVLAFTLGAVSALVRAVRSHRPRSNPTVDNITEINRLWREKEKREREIQAARELADLLKRQAEVEAQQEEAERRLKKWAEEEERLRGERKRREAEEAWERESTVQEAEQAQEMESKERKAEAAIQKAEEEASQAHAAKEEAEEQLQKGIRPVVMPTDSELEEAKRKVEYREGLYHFAVAGNAGSGKSSLVNALCGLRNRDKGAAKTGIKETTLSMFRFTDPNPQNCFVWYDIPGAGTLQIPDWQYFNNQALYIFDAIIVLFDNRFTETDVAILRNARLFNIPCYIVRSKADNDFGYDSNDEQGVAIVRDHFVNATRKSVEENLRAADLPDQRVYIVSNSTLFGVTSDNLTKTVQSNMIDEFDFLQDLLGDAYSRRGNPEPTESSTRAARVAQAEAERQLHEGIQPVVVPSAADVEDAKRRIGYREGFYHFAVAGIAGSGKSSLINALRGLRNRDGGAAATGITETTLRMSRFPDSDPKNPFVWYDIPGAGTLHIRDWQYFNQQGLFVFDALVVLIDNRFTMTDVAILRNARLYNIPCYIVRSKADVHIRNVMREMGYDSEDEEQDAKSRATLEFASREHFVSATRQNVREILRAADLPEQRVYIISNATTLCVVKGNVTGRAGKKIIDELEFLKDLLGDAYKRRGGVTMKGSASKVR</sequence>
<keyword evidence="5" id="KW-1185">Reference proteome</keyword>
<comment type="similarity">
    <text evidence="1">Belongs to the TRAFAC class dynamin-like GTPase superfamily. IRG family.</text>
</comment>
<dbReference type="PANTHER" id="PTHR14143">
    <property type="entry name" value="INTERFERON-INDUCIBLE GTPASE FAMILY MEMBER"/>
    <property type="match status" value="1"/>
</dbReference>
<dbReference type="Pfam" id="PF05049">
    <property type="entry name" value="IIGP"/>
    <property type="match status" value="2"/>
</dbReference>
<protein>
    <submittedName>
        <fullName evidence="4">p-loop containing nucleoside triphosphate hydrolase protein</fullName>
    </submittedName>
</protein>
<dbReference type="Proteomes" id="UP000053558">
    <property type="component" value="Unassembled WGS sequence"/>
</dbReference>
<dbReference type="InterPro" id="IPR027417">
    <property type="entry name" value="P-loop_NTPase"/>
</dbReference>
<dbReference type="SUPFAM" id="SSF52540">
    <property type="entry name" value="P-loop containing nucleoside triphosphate hydrolases"/>
    <property type="match status" value="2"/>
</dbReference>
<dbReference type="EMBL" id="JH711591">
    <property type="protein sequence ID" value="EIW74616.1"/>
    <property type="molecule type" value="Genomic_DNA"/>
</dbReference>
<reference evidence="5" key="1">
    <citation type="journal article" date="2012" name="Science">
        <title>The Paleozoic origin of enzymatic lignin decomposition reconstructed from 31 fungal genomes.</title>
        <authorList>
            <person name="Floudas D."/>
            <person name="Binder M."/>
            <person name="Riley R."/>
            <person name="Barry K."/>
            <person name="Blanchette R.A."/>
            <person name="Henrissat B."/>
            <person name="Martinez A.T."/>
            <person name="Otillar R."/>
            <person name="Spatafora J.W."/>
            <person name="Yadav J.S."/>
            <person name="Aerts A."/>
            <person name="Benoit I."/>
            <person name="Boyd A."/>
            <person name="Carlson A."/>
            <person name="Copeland A."/>
            <person name="Coutinho P.M."/>
            <person name="de Vries R.P."/>
            <person name="Ferreira P."/>
            <person name="Findley K."/>
            <person name="Foster B."/>
            <person name="Gaskell J."/>
            <person name="Glotzer D."/>
            <person name="Gorecki P."/>
            <person name="Heitman J."/>
            <person name="Hesse C."/>
            <person name="Hori C."/>
            <person name="Igarashi K."/>
            <person name="Jurgens J.A."/>
            <person name="Kallen N."/>
            <person name="Kersten P."/>
            <person name="Kohler A."/>
            <person name="Kuees U."/>
            <person name="Kumar T.K.A."/>
            <person name="Kuo A."/>
            <person name="LaButti K."/>
            <person name="Larrondo L.F."/>
            <person name="Lindquist E."/>
            <person name="Ling A."/>
            <person name="Lombard V."/>
            <person name="Lucas S."/>
            <person name="Lundell T."/>
            <person name="Martin R."/>
            <person name="McLaughlin D.J."/>
            <person name="Morgenstern I."/>
            <person name="Morin E."/>
            <person name="Murat C."/>
            <person name="Nagy L.G."/>
            <person name="Nolan M."/>
            <person name="Ohm R.A."/>
            <person name="Patyshakuliyeva A."/>
            <person name="Rokas A."/>
            <person name="Ruiz-Duenas F.J."/>
            <person name="Sabat G."/>
            <person name="Salamov A."/>
            <person name="Samejima M."/>
            <person name="Schmutz J."/>
            <person name="Slot J.C."/>
            <person name="St John F."/>
            <person name="Stenlid J."/>
            <person name="Sun H."/>
            <person name="Sun S."/>
            <person name="Syed K."/>
            <person name="Tsang A."/>
            <person name="Wiebenga A."/>
            <person name="Young D."/>
            <person name="Pisabarro A."/>
            <person name="Eastwood D.C."/>
            <person name="Martin F."/>
            <person name="Cullen D."/>
            <person name="Grigoriev I.V."/>
            <person name="Hibbett D.S."/>
        </authorList>
    </citation>
    <scope>NUCLEOTIDE SEQUENCE [LARGE SCALE GENOMIC DNA]</scope>
    <source>
        <strain evidence="5">RWD-64-598 SS2</strain>
    </source>
</reference>
<dbReference type="Gene3D" id="3.40.50.300">
    <property type="entry name" value="P-loop containing nucleotide triphosphate hydrolases"/>
    <property type="match status" value="2"/>
</dbReference>
<dbReference type="PANTHER" id="PTHR14143:SF1">
    <property type="entry name" value="IRG-TYPE G DOMAIN-CONTAINING PROTEIN"/>
    <property type="match status" value="1"/>
</dbReference>
<feature type="region of interest" description="Disordered" evidence="2">
    <location>
        <begin position="92"/>
        <end position="127"/>
    </location>
</feature>
<proteinExistence type="inferred from homology"/>
<dbReference type="OrthoDB" id="422720at2759"/>
<dbReference type="eggNOG" id="ENOG502S70P">
    <property type="taxonomic scope" value="Eukaryota"/>
</dbReference>
<accession>R7SEK8</accession>
<name>R7SEK8_CONPW</name>
<dbReference type="GeneID" id="19200436"/>
<dbReference type="GO" id="GO:0016020">
    <property type="term" value="C:membrane"/>
    <property type="evidence" value="ECO:0007669"/>
    <property type="project" value="InterPro"/>
</dbReference>